<evidence type="ECO:0000256" key="2">
    <source>
        <dbReference type="ARBA" id="ARBA00023002"/>
    </source>
</evidence>
<reference evidence="7" key="1">
    <citation type="submission" date="2020-12" db="EMBL/GenBank/DDBJ databases">
        <title>Leucobacter sp. CAS2, isolated from Chromium sludge.</title>
        <authorList>
            <person name="Xu Z."/>
        </authorList>
    </citation>
    <scope>NUCLEOTIDE SEQUENCE</scope>
    <source>
        <strain evidence="7">CSA2</strain>
    </source>
</reference>
<keyword evidence="3" id="KW-0520">NAD</keyword>
<dbReference type="InterPro" id="IPR006139">
    <property type="entry name" value="D-isomer_2_OHA_DH_cat_dom"/>
</dbReference>
<proteinExistence type="inferred from homology"/>
<dbReference type="Pfam" id="PF00389">
    <property type="entry name" value="2-Hacid_dh"/>
    <property type="match status" value="1"/>
</dbReference>
<dbReference type="GO" id="GO:0003714">
    <property type="term" value="F:transcription corepressor activity"/>
    <property type="evidence" value="ECO:0007669"/>
    <property type="project" value="InterPro"/>
</dbReference>
<evidence type="ECO:0000313" key="7">
    <source>
        <dbReference type="EMBL" id="MBK0422736.1"/>
    </source>
</evidence>
<evidence type="ECO:0000256" key="3">
    <source>
        <dbReference type="ARBA" id="ARBA00023027"/>
    </source>
</evidence>
<feature type="domain" description="D-isomer specific 2-hydroxyacid dehydrogenase catalytic" evidence="5">
    <location>
        <begin position="18"/>
        <end position="316"/>
    </location>
</feature>
<dbReference type="SUPFAM" id="SSF51735">
    <property type="entry name" value="NAD(P)-binding Rossmann-fold domains"/>
    <property type="match status" value="1"/>
</dbReference>
<dbReference type="Gene3D" id="3.40.50.720">
    <property type="entry name" value="NAD(P)-binding Rossmann-like Domain"/>
    <property type="match status" value="2"/>
</dbReference>
<evidence type="ECO:0000256" key="1">
    <source>
        <dbReference type="ARBA" id="ARBA00005854"/>
    </source>
</evidence>
<dbReference type="Proteomes" id="UP000618733">
    <property type="component" value="Unassembled WGS sequence"/>
</dbReference>
<dbReference type="Pfam" id="PF02826">
    <property type="entry name" value="2-Hacid_dh_C"/>
    <property type="match status" value="1"/>
</dbReference>
<comment type="caution">
    <text evidence="7">The sequence shown here is derived from an EMBL/GenBank/DDBJ whole genome shotgun (WGS) entry which is preliminary data.</text>
</comment>
<protein>
    <submittedName>
        <fullName evidence="7">C-terminal binding protein</fullName>
    </submittedName>
</protein>
<evidence type="ECO:0000256" key="4">
    <source>
        <dbReference type="RuleBase" id="RU003719"/>
    </source>
</evidence>
<keyword evidence="8" id="KW-1185">Reference proteome</keyword>
<dbReference type="InterPro" id="IPR050418">
    <property type="entry name" value="D-iso_2-hydroxyacid_DH_PdxB"/>
</dbReference>
<keyword evidence="2 4" id="KW-0560">Oxidoreductase</keyword>
<dbReference type="PANTHER" id="PTHR43761">
    <property type="entry name" value="D-ISOMER SPECIFIC 2-HYDROXYACID DEHYDROGENASE FAMILY PROTEIN (AFU_ORTHOLOGUE AFUA_1G13630)"/>
    <property type="match status" value="1"/>
</dbReference>
<organism evidence="7 8">
    <name type="scientific">Leucobacter edaphi</name>
    <dbReference type="NCBI Taxonomy" id="2796472"/>
    <lineage>
        <taxon>Bacteria</taxon>
        <taxon>Bacillati</taxon>
        <taxon>Actinomycetota</taxon>
        <taxon>Actinomycetes</taxon>
        <taxon>Micrococcales</taxon>
        <taxon>Microbacteriaceae</taxon>
        <taxon>Leucobacter</taxon>
    </lineage>
</organism>
<dbReference type="PANTHER" id="PTHR43761:SF1">
    <property type="entry name" value="D-ISOMER SPECIFIC 2-HYDROXYACID DEHYDROGENASE CATALYTIC DOMAIN-CONTAINING PROTEIN-RELATED"/>
    <property type="match status" value="1"/>
</dbReference>
<evidence type="ECO:0000259" key="5">
    <source>
        <dbReference type="Pfam" id="PF00389"/>
    </source>
</evidence>
<gene>
    <name evidence="7" type="ORF">JD292_11700</name>
</gene>
<dbReference type="RefSeq" id="WP_200132924.1">
    <property type="nucleotide sequence ID" value="NZ_JAEHOI010000011.1"/>
</dbReference>
<evidence type="ECO:0000313" key="8">
    <source>
        <dbReference type="Proteomes" id="UP000618733"/>
    </source>
</evidence>
<accession>A0A934UYD5</accession>
<dbReference type="InterPro" id="IPR006140">
    <property type="entry name" value="D-isomer_DH_NAD-bd"/>
</dbReference>
<evidence type="ECO:0000259" key="6">
    <source>
        <dbReference type="Pfam" id="PF02826"/>
    </source>
</evidence>
<dbReference type="GO" id="GO:0016616">
    <property type="term" value="F:oxidoreductase activity, acting on the CH-OH group of donors, NAD or NADP as acceptor"/>
    <property type="evidence" value="ECO:0007669"/>
    <property type="project" value="InterPro"/>
</dbReference>
<dbReference type="InterPro" id="IPR043322">
    <property type="entry name" value="CtBP"/>
</dbReference>
<dbReference type="SUPFAM" id="SSF52283">
    <property type="entry name" value="Formate/glycerate dehydrogenase catalytic domain-like"/>
    <property type="match status" value="1"/>
</dbReference>
<name>A0A934UYD5_9MICO</name>
<dbReference type="EMBL" id="JAEHOI010000011">
    <property type="protein sequence ID" value="MBK0422736.1"/>
    <property type="molecule type" value="Genomic_DNA"/>
</dbReference>
<dbReference type="AlphaFoldDB" id="A0A934UYD5"/>
<comment type="similarity">
    <text evidence="1 4">Belongs to the D-isomer specific 2-hydroxyacid dehydrogenase family.</text>
</comment>
<feature type="domain" description="D-isomer specific 2-hydroxyacid dehydrogenase NAD-binding" evidence="6">
    <location>
        <begin position="110"/>
        <end position="286"/>
    </location>
</feature>
<sequence length="318" mass="34485">MNDRIVVTDHAFSDTHHEQAAAQRIGAEFAEFSARTEAETIDAVARASIAFVNFAPMTRAVLSKMKPGATIIRYGVGVDNVDLDAARELGIKVSNVPDYGVETVADHAAASLLALARQIPNFDRTIHTEGWTSPTSLGPLRSLRQHMIGYLGFGRIAQAVHRRLRAFGAQGIAYDPFCADEVLYDAAVERVELDDLARRSTALTLHAPLTSETKNVIDGEFLSRMPDRAIIVNTSRGGLIDEAALEIALNEGRISGAILDVTSVEPLPLDSSLRQARGLVLTPHAAFYDEESLDNLQRLASEEAVRAAFGEPLRCQVA</sequence>
<dbReference type="CDD" id="cd05299">
    <property type="entry name" value="CtBP_dh"/>
    <property type="match status" value="1"/>
</dbReference>
<dbReference type="GO" id="GO:0051287">
    <property type="term" value="F:NAD binding"/>
    <property type="evidence" value="ECO:0007669"/>
    <property type="project" value="InterPro"/>
</dbReference>
<dbReference type="InterPro" id="IPR036291">
    <property type="entry name" value="NAD(P)-bd_dom_sf"/>
</dbReference>